<dbReference type="Proteomes" id="UP000765509">
    <property type="component" value="Unassembled WGS sequence"/>
</dbReference>
<keyword evidence="2" id="KW-1185">Reference proteome</keyword>
<proteinExistence type="predicted"/>
<accession>A0A9Q3IAL6</accession>
<reference evidence="1" key="1">
    <citation type="submission" date="2021-03" db="EMBL/GenBank/DDBJ databases">
        <title>Draft genome sequence of rust myrtle Austropuccinia psidii MF-1, a brazilian biotype.</title>
        <authorList>
            <person name="Quecine M.C."/>
            <person name="Pachon D.M.R."/>
            <person name="Bonatelli M.L."/>
            <person name="Correr F.H."/>
            <person name="Franceschini L.M."/>
            <person name="Leite T.F."/>
            <person name="Margarido G.R.A."/>
            <person name="Almeida C.A."/>
            <person name="Ferrarezi J.A."/>
            <person name="Labate C.A."/>
        </authorList>
    </citation>
    <scope>NUCLEOTIDE SEQUENCE</scope>
    <source>
        <strain evidence="1">MF-1</strain>
    </source>
</reference>
<evidence type="ECO:0000313" key="1">
    <source>
        <dbReference type="EMBL" id="MBW0534308.1"/>
    </source>
</evidence>
<dbReference type="EMBL" id="AVOT02039285">
    <property type="protein sequence ID" value="MBW0534308.1"/>
    <property type="molecule type" value="Genomic_DNA"/>
</dbReference>
<organism evidence="1 2">
    <name type="scientific">Austropuccinia psidii MF-1</name>
    <dbReference type="NCBI Taxonomy" id="1389203"/>
    <lineage>
        <taxon>Eukaryota</taxon>
        <taxon>Fungi</taxon>
        <taxon>Dikarya</taxon>
        <taxon>Basidiomycota</taxon>
        <taxon>Pucciniomycotina</taxon>
        <taxon>Pucciniomycetes</taxon>
        <taxon>Pucciniales</taxon>
        <taxon>Sphaerophragmiaceae</taxon>
        <taxon>Austropuccinia</taxon>
    </lineage>
</organism>
<protein>
    <submittedName>
        <fullName evidence="1">Uncharacterized protein</fullName>
    </submittedName>
</protein>
<comment type="caution">
    <text evidence="1">The sequence shown here is derived from an EMBL/GenBank/DDBJ whole genome shotgun (WGS) entry which is preliminary data.</text>
</comment>
<sequence length="132" mass="15412">MSLTNKFDLADLKEALSSVDDINAWVQKHIELKNLGRGITPHLYRDGLNFNLWYNSLSNLIKDLYELDTYFSDPGEDADKSRDCTIQILISKSIHQELLSYTEGHYLAKSLFQSLQKRFQHKSWSFLIIWSI</sequence>
<dbReference type="AlphaFoldDB" id="A0A9Q3IAL6"/>
<evidence type="ECO:0000313" key="2">
    <source>
        <dbReference type="Proteomes" id="UP000765509"/>
    </source>
</evidence>
<name>A0A9Q3IAL6_9BASI</name>
<gene>
    <name evidence="1" type="ORF">O181_074023</name>
</gene>